<proteinExistence type="inferred from homology"/>
<gene>
    <name evidence="9" type="ORF">SE18_05420</name>
</gene>
<feature type="transmembrane region" description="Helical" evidence="8">
    <location>
        <begin position="116"/>
        <end position="135"/>
    </location>
</feature>
<dbReference type="PATRIC" id="fig|70996.4.peg.5478"/>
<dbReference type="EMBL" id="LGKP01000011">
    <property type="protein sequence ID" value="KPL90533.1"/>
    <property type="molecule type" value="Genomic_DNA"/>
</dbReference>
<evidence type="ECO:0000256" key="1">
    <source>
        <dbReference type="ARBA" id="ARBA00004651"/>
    </source>
</evidence>
<evidence type="ECO:0000256" key="6">
    <source>
        <dbReference type="ARBA" id="ARBA00023136"/>
    </source>
</evidence>
<dbReference type="GO" id="GO:0005886">
    <property type="term" value="C:plasma membrane"/>
    <property type="evidence" value="ECO:0007669"/>
    <property type="project" value="UniProtKB-SubCell"/>
</dbReference>
<feature type="transmembrane region" description="Helical" evidence="8">
    <location>
        <begin position="92"/>
        <end position="110"/>
    </location>
</feature>
<feature type="binding site" evidence="7">
    <location>
        <position position="75"/>
    </location>
    <ligand>
        <name>Zn(2+)</name>
        <dbReference type="ChEBI" id="CHEBI:29105"/>
    </ligand>
</feature>
<organism evidence="9 10">
    <name type="scientific">Herpetosiphon geysericola</name>
    <dbReference type="NCBI Taxonomy" id="70996"/>
    <lineage>
        <taxon>Bacteria</taxon>
        <taxon>Bacillati</taxon>
        <taxon>Chloroflexota</taxon>
        <taxon>Chloroflexia</taxon>
        <taxon>Herpetosiphonales</taxon>
        <taxon>Herpetosiphonaceae</taxon>
        <taxon>Herpetosiphon</taxon>
    </lineage>
</organism>
<dbReference type="GO" id="GO:0140911">
    <property type="term" value="F:pore-forming activity"/>
    <property type="evidence" value="ECO:0007669"/>
    <property type="project" value="InterPro"/>
</dbReference>
<feature type="binding site" evidence="7">
    <location>
        <position position="197"/>
    </location>
    <ligand>
        <name>Zn(2+)</name>
        <dbReference type="ChEBI" id="CHEBI:29105"/>
    </ligand>
</feature>
<dbReference type="OrthoDB" id="9813689at2"/>
<evidence type="ECO:0000256" key="8">
    <source>
        <dbReference type="SAM" id="Phobius"/>
    </source>
</evidence>
<keyword evidence="6 8" id="KW-0472">Membrane</keyword>
<dbReference type="STRING" id="70996.SE18_05420"/>
<comment type="similarity">
    <text evidence="2">Belongs to the UPF0073 (Hly-III) family.</text>
</comment>
<evidence type="ECO:0000256" key="2">
    <source>
        <dbReference type="ARBA" id="ARBA00008488"/>
    </source>
</evidence>
<keyword evidence="5 8" id="KW-1133">Transmembrane helix</keyword>
<comment type="caution">
    <text evidence="9">The sequence shown here is derived from an EMBL/GenBank/DDBJ whole genome shotgun (WGS) entry which is preliminary data.</text>
</comment>
<sequence length="220" mass="24285">MAKAIQERNVHYSEYSAAEELANAITHGIGVALSVAGLVILLVMAINTGDPWRIASFTVYGLSLICMYLASTLYHSIRNPRAKYLLKIFDHCAIYLLIAGTYTPILLVSLQSSVAWTLFGLIWGCAFAGICFKLFFIKRFELLSTLMYVGMGWLSVMAWDDMVASLPGGAFALLVAGGLTYTAGVIFYRWEKLPYNHAIWHGFVMGGSVCHFLVMALYLG</sequence>
<evidence type="ECO:0000313" key="9">
    <source>
        <dbReference type="EMBL" id="KPL90533.1"/>
    </source>
</evidence>
<dbReference type="PANTHER" id="PTHR20855">
    <property type="entry name" value="ADIPOR/PROGESTIN RECEPTOR-RELATED"/>
    <property type="match status" value="1"/>
</dbReference>
<keyword evidence="3" id="KW-1003">Cell membrane</keyword>
<dbReference type="InterPro" id="IPR004254">
    <property type="entry name" value="AdipoR/HlyIII-related"/>
</dbReference>
<dbReference type="Proteomes" id="UP000050277">
    <property type="component" value="Unassembled WGS sequence"/>
</dbReference>
<evidence type="ECO:0000256" key="7">
    <source>
        <dbReference type="PIRSR" id="PIRSR604254-1"/>
    </source>
</evidence>
<keyword evidence="7" id="KW-0479">Metal-binding</keyword>
<dbReference type="RefSeq" id="WP_054533410.1">
    <property type="nucleotide sequence ID" value="NZ_LGKP01000011.1"/>
</dbReference>
<keyword evidence="7" id="KW-0862">Zinc</keyword>
<reference evidence="9 10" key="1">
    <citation type="submission" date="2015-07" db="EMBL/GenBank/DDBJ databases">
        <title>Whole genome sequence of Herpetosiphon geysericola DSM 7119.</title>
        <authorList>
            <person name="Hemp J."/>
            <person name="Ward L.M."/>
            <person name="Pace L.A."/>
            <person name="Fischer W.W."/>
        </authorList>
    </citation>
    <scope>NUCLEOTIDE SEQUENCE [LARGE SCALE GENOMIC DNA]</scope>
    <source>
        <strain evidence="9 10">DSM 7119</strain>
    </source>
</reference>
<feature type="transmembrane region" description="Helical" evidence="8">
    <location>
        <begin position="165"/>
        <end position="187"/>
    </location>
</feature>
<dbReference type="NCBIfam" id="TIGR01065">
    <property type="entry name" value="hlyIII"/>
    <property type="match status" value="1"/>
</dbReference>
<dbReference type="AlphaFoldDB" id="A0A0P6YIZ8"/>
<comment type="subcellular location">
    <subcellularLocation>
        <location evidence="1">Cell membrane</location>
        <topology evidence="1">Multi-pass membrane protein</topology>
    </subcellularLocation>
</comment>
<keyword evidence="10" id="KW-1185">Reference proteome</keyword>
<evidence type="ECO:0000256" key="3">
    <source>
        <dbReference type="ARBA" id="ARBA00022475"/>
    </source>
</evidence>
<dbReference type="GO" id="GO:0046872">
    <property type="term" value="F:metal ion binding"/>
    <property type="evidence" value="ECO:0007669"/>
    <property type="project" value="UniProtKB-KW"/>
</dbReference>
<feature type="transmembrane region" description="Helical" evidence="8">
    <location>
        <begin position="199"/>
        <end position="219"/>
    </location>
</feature>
<accession>A0A0P6YIZ8</accession>
<feature type="transmembrane region" description="Helical" evidence="8">
    <location>
        <begin position="52"/>
        <end position="71"/>
    </location>
</feature>
<dbReference type="InterPro" id="IPR005744">
    <property type="entry name" value="Hy-lIII"/>
</dbReference>
<dbReference type="PANTHER" id="PTHR20855:SF3">
    <property type="entry name" value="LD03007P"/>
    <property type="match status" value="1"/>
</dbReference>
<feature type="transmembrane region" description="Helical" evidence="8">
    <location>
        <begin position="21"/>
        <end position="46"/>
    </location>
</feature>
<dbReference type="Pfam" id="PF03006">
    <property type="entry name" value="HlyIII"/>
    <property type="match status" value="1"/>
</dbReference>
<feature type="transmembrane region" description="Helical" evidence="8">
    <location>
        <begin position="142"/>
        <end position="159"/>
    </location>
</feature>
<evidence type="ECO:0000313" key="10">
    <source>
        <dbReference type="Proteomes" id="UP000050277"/>
    </source>
</evidence>
<protein>
    <submittedName>
        <fullName evidence="9">Hemolysin III</fullName>
    </submittedName>
</protein>
<evidence type="ECO:0000256" key="4">
    <source>
        <dbReference type="ARBA" id="ARBA00022692"/>
    </source>
</evidence>
<name>A0A0P6YIZ8_9CHLR</name>
<feature type="binding site" evidence="7">
    <location>
        <position position="201"/>
    </location>
    <ligand>
        <name>Zn(2+)</name>
        <dbReference type="ChEBI" id="CHEBI:29105"/>
    </ligand>
</feature>
<keyword evidence="4 8" id="KW-0812">Transmembrane</keyword>
<evidence type="ECO:0000256" key="5">
    <source>
        <dbReference type="ARBA" id="ARBA00022989"/>
    </source>
</evidence>